<feature type="transmembrane region" description="Helical" evidence="2">
    <location>
        <begin position="523"/>
        <end position="546"/>
    </location>
</feature>
<dbReference type="InterPro" id="IPR011009">
    <property type="entry name" value="Kinase-like_dom_sf"/>
</dbReference>
<evidence type="ECO:0000259" key="3">
    <source>
        <dbReference type="PROSITE" id="PS50011"/>
    </source>
</evidence>
<name>A0A5B9MPB9_9BACT</name>
<protein>
    <recommendedName>
        <fullName evidence="3">Protein kinase domain-containing protein</fullName>
    </recommendedName>
</protein>
<gene>
    <name evidence="4" type="primary">ubiB_3</name>
    <name evidence="4" type="ORF">Mal15_68850</name>
</gene>
<proteinExistence type="inferred from homology"/>
<dbReference type="AlphaFoldDB" id="A0A5B9MPB9"/>
<dbReference type="Proteomes" id="UP000321353">
    <property type="component" value="Chromosome"/>
</dbReference>
<keyword evidence="2" id="KW-1133">Transmembrane helix</keyword>
<dbReference type="KEGG" id="smam:Mal15_68850"/>
<dbReference type="InterPro" id="IPR050154">
    <property type="entry name" value="UbiB_kinase"/>
</dbReference>
<evidence type="ECO:0000313" key="5">
    <source>
        <dbReference type="Proteomes" id="UP000321353"/>
    </source>
</evidence>
<dbReference type="PANTHER" id="PTHR10566">
    <property type="entry name" value="CHAPERONE-ACTIVITY OF BC1 COMPLEX CABC1 -RELATED"/>
    <property type="match status" value="1"/>
</dbReference>
<dbReference type="PANTHER" id="PTHR10566:SF113">
    <property type="entry name" value="PROTEIN ACTIVITY OF BC1 COMPLEX KINASE 7, CHLOROPLASTIC"/>
    <property type="match status" value="1"/>
</dbReference>
<dbReference type="PROSITE" id="PS50011">
    <property type="entry name" value="PROTEIN_KINASE_DOM"/>
    <property type="match status" value="1"/>
</dbReference>
<dbReference type="GO" id="GO:0004672">
    <property type="term" value="F:protein kinase activity"/>
    <property type="evidence" value="ECO:0007669"/>
    <property type="project" value="InterPro"/>
</dbReference>
<dbReference type="EMBL" id="CP036264">
    <property type="protein sequence ID" value="QEG02764.1"/>
    <property type="molecule type" value="Genomic_DNA"/>
</dbReference>
<evidence type="ECO:0000313" key="4">
    <source>
        <dbReference type="EMBL" id="QEG02764.1"/>
    </source>
</evidence>
<evidence type="ECO:0000256" key="1">
    <source>
        <dbReference type="ARBA" id="ARBA00009670"/>
    </source>
</evidence>
<reference evidence="4 5" key="1">
    <citation type="submission" date="2019-02" db="EMBL/GenBank/DDBJ databases">
        <title>Planctomycetal bacteria perform biofilm scaping via a novel small molecule.</title>
        <authorList>
            <person name="Jeske O."/>
            <person name="Boedeker C."/>
            <person name="Wiegand S."/>
            <person name="Breitling P."/>
            <person name="Kallscheuer N."/>
            <person name="Jogler M."/>
            <person name="Rohde M."/>
            <person name="Petersen J."/>
            <person name="Medema M.H."/>
            <person name="Surup F."/>
            <person name="Jogler C."/>
        </authorList>
    </citation>
    <scope>NUCLEOTIDE SEQUENCE [LARGE SCALE GENOMIC DNA]</scope>
    <source>
        <strain evidence="4 5">Mal15</strain>
    </source>
</reference>
<dbReference type="InterPro" id="IPR004147">
    <property type="entry name" value="ABC1_dom"/>
</dbReference>
<sequence length="554" mass="60393">MLTTLPSDSLHYAKLSVLLWKHGRRDIAEKLGWTEKLDDDTPSARRSSATAREAAEECARDIEQLGTAYIKLAQIASTRHDMLPPEYVDAFGRLQDDVEPVPVEELESILEDGLGAKPSVLFRSFDRSPLATASIGQVHRAVLRDGREVVVKFRRPGIEQQATEQIASLKRLAATIDDKTEIGRQVRFRSLVGAVEYALSRELDYRQEANHLQHLAENLKSFRRIRVPQPIAQMVCSDVLVMEYLRGPAINAVSGVVLNELDTSGLADELVRAYLQQILIDGLFHADPHPGNLILHDGNQIGLLDGGMVVNLPPMLRREIAALLLAFSAGEGERAATIASRIGQTETGFDAKAFRTAASRVVAAAGDGAFDSMSLGRTLVEFLKISGEHGLILPFEMILLSKAFLQLETTLARLNPDQDAKAIIRGYTFELLVDRAKEQLSVGQIAAAALDSATLASNLPARLNEITRLAAENQLRLDIDAIDEAALIAGLGKIANRITSGLIVAAMIVAASLIMRMQTGAQLFGYPVLATVFFLIAAVIGLVLLYKATIKDER</sequence>
<keyword evidence="2" id="KW-0812">Transmembrane</keyword>
<dbReference type="CDD" id="cd05121">
    <property type="entry name" value="ABC1_ADCK3-like"/>
    <property type="match status" value="1"/>
</dbReference>
<dbReference type="SUPFAM" id="SSF56112">
    <property type="entry name" value="Protein kinase-like (PK-like)"/>
    <property type="match status" value="1"/>
</dbReference>
<dbReference type="Pfam" id="PF03109">
    <property type="entry name" value="ABC1"/>
    <property type="match status" value="1"/>
</dbReference>
<evidence type="ECO:0000256" key="2">
    <source>
        <dbReference type="SAM" id="Phobius"/>
    </source>
</evidence>
<dbReference type="InterPro" id="IPR000719">
    <property type="entry name" value="Prot_kinase_dom"/>
</dbReference>
<keyword evidence="2" id="KW-0472">Membrane</keyword>
<accession>A0A5B9MPB9</accession>
<dbReference type="GO" id="GO:0005524">
    <property type="term" value="F:ATP binding"/>
    <property type="evidence" value="ECO:0007669"/>
    <property type="project" value="InterPro"/>
</dbReference>
<keyword evidence="5" id="KW-1185">Reference proteome</keyword>
<organism evidence="4 5">
    <name type="scientific">Stieleria maiorica</name>
    <dbReference type="NCBI Taxonomy" id="2795974"/>
    <lineage>
        <taxon>Bacteria</taxon>
        <taxon>Pseudomonadati</taxon>
        <taxon>Planctomycetota</taxon>
        <taxon>Planctomycetia</taxon>
        <taxon>Pirellulales</taxon>
        <taxon>Pirellulaceae</taxon>
        <taxon>Stieleria</taxon>
    </lineage>
</organism>
<keyword evidence="4" id="KW-0808">Transferase</keyword>
<feature type="domain" description="Protein kinase" evidence="3">
    <location>
        <begin position="124"/>
        <end position="455"/>
    </location>
</feature>
<comment type="similarity">
    <text evidence="1">Belongs to the protein kinase superfamily. ADCK protein kinase family.</text>
</comment>